<dbReference type="InterPro" id="IPR045862">
    <property type="entry name" value="Trf4-like"/>
</dbReference>
<accession>A0A2C6KPZ6</accession>
<dbReference type="Pfam" id="PF22600">
    <property type="entry name" value="MTPAP-like_central"/>
    <property type="match status" value="1"/>
</dbReference>
<dbReference type="InterPro" id="IPR054708">
    <property type="entry name" value="MTPAP-like_central"/>
</dbReference>
<proteinExistence type="predicted"/>
<feature type="compositionally biased region" description="Basic and acidic residues" evidence="1">
    <location>
        <begin position="857"/>
        <end position="867"/>
    </location>
</feature>
<dbReference type="GO" id="GO:0031123">
    <property type="term" value="P:RNA 3'-end processing"/>
    <property type="evidence" value="ECO:0007669"/>
    <property type="project" value="TreeGrafter"/>
</dbReference>
<sequence length="998" mass="109737">MTNDKEGNVSATEAQCPRDNEGTKQREDLGGSQSGLEAARKGETGEKKDAVTDSHLLTSSSIVWGGADGADLYLLEDEERHLRQRQLNRVFKDKIIAYKAAKAQKGGLSGSSSSPSPVSALTASKGAERRTALDSVEEKKEEGLGSSRNARTPSKVASSENGDPPATSGAPRNSLSFVEHSKTAGETRAEPVVKSAASESADAKPEEQSISELYIHMESFPKETSTSRDKPAETPGVAAAAATDAPWFDPPLPSLAERTGGDLRRGIQGDRFLQPPSFYVSMHKEICSLLKLIQPTKVEEYKTLKALARLEVAASLCFPGCSCRCFGSFATNMMLPGGDVDVCILLPSAVKSVSSSPSGSCSQSPARSPARTYSSESEPRSSSVSQKAENSRPEKKRGREGTGTGQTSPTPTPEAAQAHAENVAHLTLLTCVLQQLGVAHGLELVSTARVPIIKYIDAATGVPLDVTINQPSSLDTTVFVQQMLRKFPLLRPLLLLAKLFLRLRNLSETYRGGAGSYLLFTMALLFLKTWQPSHDETVQREVLLSHLFIDFLFFWGKHWHYRDWGGCVRGLGHSFLKNVRPELWGGDRRELLCMESPTTPEVDLGKNAFNILNVRSAFQAAFLDLMALHLEWSDAEMQWKHDMERSQSRRGAEGRQPAIPQVYSRSILAHLFDPSHPVFSVREREKREDGAKWKRSDSPSGMSKEESEQQKHEELIRALGLRSNSPVHRSNSSKRVILCARPSSANDGDDYDNRSSRRRDVQRSGRENSREGYSGNSPTFERGVSRNSGYLTPKNEDDSRKKHEGWVEIGVPVELLEEAVADFLLVSTTWRKPSSGEQMLSSPGRCDVSGEDESEESSSRRNNEEALRVQSRGAARKLGQEERPGEKKRGREPESISRREQRTEENKEEKETRQGSTNETPSNQANGCEELAKGEDKSPCLEKSEHRDLVCKGNGTIGSDVDDETLVCLYAKLRRTVKGKKDTSYTAFVARLAAATAV</sequence>
<dbReference type="SUPFAM" id="SSF81301">
    <property type="entry name" value="Nucleotidyltransferase"/>
    <property type="match status" value="1"/>
</dbReference>
<dbReference type="GO" id="GO:0031499">
    <property type="term" value="C:TRAMP complex"/>
    <property type="evidence" value="ECO:0007669"/>
    <property type="project" value="TreeGrafter"/>
</dbReference>
<dbReference type="InterPro" id="IPR043519">
    <property type="entry name" value="NT_sf"/>
</dbReference>
<feature type="compositionally biased region" description="Basic and acidic residues" evidence="1">
    <location>
        <begin position="878"/>
        <end position="913"/>
    </location>
</feature>
<dbReference type="EMBL" id="MIGC01004072">
    <property type="protein sequence ID" value="PHJ18554.1"/>
    <property type="molecule type" value="Genomic_DNA"/>
</dbReference>
<dbReference type="GO" id="GO:1990817">
    <property type="term" value="F:poly(A) RNA polymerase activity"/>
    <property type="evidence" value="ECO:0007669"/>
    <property type="project" value="InterPro"/>
</dbReference>
<feature type="compositionally biased region" description="Polar residues" evidence="1">
    <location>
        <begin position="915"/>
        <end position="926"/>
    </location>
</feature>
<feature type="region of interest" description="Disordered" evidence="1">
    <location>
        <begin position="832"/>
        <end position="939"/>
    </location>
</feature>
<dbReference type="PANTHER" id="PTHR23092:SF15">
    <property type="entry name" value="INACTIVE NON-CANONICAL POLY(A) RNA POLYMERASE PROTEIN TRF4-2-RELATED"/>
    <property type="match status" value="1"/>
</dbReference>
<evidence type="ECO:0000259" key="2">
    <source>
        <dbReference type="Pfam" id="PF22600"/>
    </source>
</evidence>
<dbReference type="Gene3D" id="3.30.460.10">
    <property type="entry name" value="Beta Polymerase, domain 2"/>
    <property type="match status" value="2"/>
</dbReference>
<organism evidence="3 4">
    <name type="scientific">Cystoisospora suis</name>
    <dbReference type="NCBI Taxonomy" id="483139"/>
    <lineage>
        <taxon>Eukaryota</taxon>
        <taxon>Sar</taxon>
        <taxon>Alveolata</taxon>
        <taxon>Apicomplexa</taxon>
        <taxon>Conoidasida</taxon>
        <taxon>Coccidia</taxon>
        <taxon>Eucoccidiorida</taxon>
        <taxon>Eimeriorina</taxon>
        <taxon>Sarcocystidae</taxon>
        <taxon>Cystoisospora</taxon>
    </lineage>
</organism>
<dbReference type="Proteomes" id="UP000221165">
    <property type="component" value="Unassembled WGS sequence"/>
</dbReference>
<dbReference type="GO" id="GO:0003729">
    <property type="term" value="F:mRNA binding"/>
    <property type="evidence" value="ECO:0007669"/>
    <property type="project" value="TreeGrafter"/>
</dbReference>
<keyword evidence="4" id="KW-1185">Reference proteome</keyword>
<dbReference type="GeneID" id="94430973"/>
<gene>
    <name evidence="3" type="ORF">CSUI_007617</name>
</gene>
<feature type="region of interest" description="Disordered" evidence="1">
    <location>
        <begin position="680"/>
        <end position="804"/>
    </location>
</feature>
<evidence type="ECO:0000313" key="4">
    <source>
        <dbReference type="Proteomes" id="UP000221165"/>
    </source>
</evidence>
<evidence type="ECO:0000256" key="1">
    <source>
        <dbReference type="SAM" id="MobiDB-lite"/>
    </source>
</evidence>
<dbReference type="RefSeq" id="XP_067920260.1">
    <property type="nucleotide sequence ID" value="XM_068067762.1"/>
</dbReference>
<feature type="domain" description="Poly(A) RNA polymerase mitochondrial-like central palm" evidence="2">
    <location>
        <begin position="283"/>
        <end position="480"/>
    </location>
</feature>
<feature type="region of interest" description="Disordered" evidence="1">
    <location>
        <begin position="1"/>
        <end position="60"/>
    </location>
</feature>
<feature type="compositionally biased region" description="Basic and acidic residues" evidence="1">
    <location>
        <begin position="16"/>
        <end position="29"/>
    </location>
</feature>
<dbReference type="OrthoDB" id="332173at2759"/>
<feature type="compositionally biased region" description="Basic and acidic residues" evidence="1">
    <location>
        <begin position="794"/>
        <end position="804"/>
    </location>
</feature>
<feature type="compositionally biased region" description="Polar residues" evidence="1">
    <location>
        <begin position="774"/>
        <end position="790"/>
    </location>
</feature>
<evidence type="ECO:0000313" key="3">
    <source>
        <dbReference type="EMBL" id="PHJ18554.1"/>
    </source>
</evidence>
<feature type="compositionally biased region" description="Low complexity" evidence="1">
    <location>
        <begin position="352"/>
        <end position="385"/>
    </location>
</feature>
<feature type="region of interest" description="Disordered" evidence="1">
    <location>
        <begin position="102"/>
        <end position="207"/>
    </location>
</feature>
<feature type="compositionally biased region" description="Basic and acidic residues" evidence="1">
    <location>
        <begin position="38"/>
        <end position="52"/>
    </location>
</feature>
<dbReference type="AlphaFoldDB" id="A0A2C6KPZ6"/>
<dbReference type="PANTHER" id="PTHR23092">
    <property type="entry name" value="POLY(A) RNA POLYMERASE"/>
    <property type="match status" value="1"/>
</dbReference>
<name>A0A2C6KPZ6_9APIC</name>
<dbReference type="CDD" id="cd05402">
    <property type="entry name" value="NT_PAP_TUTase"/>
    <property type="match status" value="1"/>
</dbReference>
<feature type="compositionally biased region" description="Low complexity" evidence="1">
    <location>
        <begin position="102"/>
        <end position="124"/>
    </location>
</feature>
<feature type="compositionally biased region" description="Polar residues" evidence="1">
    <location>
        <begin position="832"/>
        <end position="841"/>
    </location>
</feature>
<feature type="compositionally biased region" description="Basic and acidic residues" evidence="1">
    <location>
        <begin position="389"/>
        <end position="400"/>
    </location>
</feature>
<feature type="compositionally biased region" description="Polar residues" evidence="1">
    <location>
        <begin position="146"/>
        <end position="161"/>
    </location>
</feature>
<feature type="compositionally biased region" description="Basic and acidic residues" evidence="1">
    <location>
        <begin position="126"/>
        <end position="143"/>
    </location>
</feature>
<dbReference type="SUPFAM" id="SSF81631">
    <property type="entry name" value="PAP/OAS1 substrate-binding domain"/>
    <property type="match status" value="1"/>
</dbReference>
<feature type="compositionally biased region" description="Basic and acidic residues" evidence="1">
    <location>
        <begin position="930"/>
        <end position="939"/>
    </location>
</feature>
<protein>
    <submittedName>
        <fullName evidence="3">Polynucleotide adenylyltransferase</fullName>
    </submittedName>
</protein>
<reference evidence="3 4" key="1">
    <citation type="journal article" date="2017" name="Int. J. Parasitol.">
        <title>The genome of the protozoan parasite Cystoisospora suis and a reverse vaccinology approach to identify vaccine candidates.</title>
        <authorList>
            <person name="Palmieri N."/>
            <person name="Shrestha A."/>
            <person name="Ruttkowski B."/>
            <person name="Beck T."/>
            <person name="Vogl C."/>
            <person name="Tomley F."/>
            <person name="Blake D.P."/>
            <person name="Joachim A."/>
        </authorList>
    </citation>
    <scope>NUCLEOTIDE SEQUENCE [LARGE SCALE GENOMIC DNA]</scope>
    <source>
        <strain evidence="3 4">Wien I</strain>
    </source>
</reference>
<feature type="region of interest" description="Disordered" evidence="1">
    <location>
        <begin position="352"/>
        <end position="418"/>
    </location>
</feature>
<feature type="compositionally biased region" description="Basic and acidic residues" evidence="1">
    <location>
        <begin position="179"/>
        <end position="191"/>
    </location>
</feature>
<feature type="compositionally biased region" description="Basic and acidic residues" evidence="1">
    <location>
        <begin position="681"/>
        <end position="716"/>
    </location>
</feature>
<keyword evidence="3" id="KW-0548">Nucleotidyltransferase</keyword>
<feature type="compositionally biased region" description="Basic and acidic residues" evidence="1">
    <location>
        <begin position="751"/>
        <end position="770"/>
    </location>
</feature>
<dbReference type="Gene3D" id="1.10.1410.10">
    <property type="match status" value="2"/>
</dbReference>
<dbReference type="GO" id="GO:0005730">
    <property type="term" value="C:nucleolus"/>
    <property type="evidence" value="ECO:0007669"/>
    <property type="project" value="TreeGrafter"/>
</dbReference>
<dbReference type="GO" id="GO:0043634">
    <property type="term" value="P:polyadenylation-dependent ncRNA catabolic process"/>
    <property type="evidence" value="ECO:0007669"/>
    <property type="project" value="TreeGrafter"/>
</dbReference>
<comment type="caution">
    <text evidence="3">The sequence shown here is derived from an EMBL/GenBank/DDBJ whole genome shotgun (WGS) entry which is preliminary data.</text>
</comment>
<keyword evidence="3" id="KW-0808">Transferase</keyword>
<dbReference type="VEuPathDB" id="ToxoDB:CSUI_007617"/>
<feature type="compositionally biased region" description="Polar residues" evidence="1">
    <location>
        <begin position="722"/>
        <end position="734"/>
    </location>
</feature>